<sequence length="51" mass="5714">MKARFRTERATFRMEPLPGYLAVRPNGWESAGNLEMNIAPGSRAFRSGPSM</sequence>
<organism evidence="1 2">
    <name type="scientific">Paenibacillus xanthanilyticus</name>
    <dbReference type="NCBI Taxonomy" id="1783531"/>
    <lineage>
        <taxon>Bacteria</taxon>
        <taxon>Bacillati</taxon>
        <taxon>Bacillota</taxon>
        <taxon>Bacilli</taxon>
        <taxon>Bacillales</taxon>
        <taxon>Paenibacillaceae</taxon>
        <taxon>Paenibacillus</taxon>
    </lineage>
</organism>
<dbReference type="Proteomes" id="UP001595715">
    <property type="component" value="Unassembled WGS sequence"/>
</dbReference>
<proteinExistence type="predicted"/>
<comment type="caution">
    <text evidence="1">The sequence shown here is derived from an EMBL/GenBank/DDBJ whole genome shotgun (WGS) entry which is preliminary data.</text>
</comment>
<protein>
    <submittedName>
        <fullName evidence="1">Uncharacterized protein</fullName>
    </submittedName>
</protein>
<dbReference type="RefSeq" id="WP_377716879.1">
    <property type="nucleotide sequence ID" value="NZ_JBHSAM010000004.1"/>
</dbReference>
<gene>
    <name evidence="1" type="ORF">ACFOZ8_01380</name>
</gene>
<evidence type="ECO:0000313" key="1">
    <source>
        <dbReference type="EMBL" id="MFC4098308.1"/>
    </source>
</evidence>
<accession>A0ABV8JTV2</accession>
<keyword evidence="2" id="KW-1185">Reference proteome</keyword>
<dbReference type="EMBL" id="JBHSAM010000004">
    <property type="protein sequence ID" value="MFC4098308.1"/>
    <property type="molecule type" value="Genomic_DNA"/>
</dbReference>
<evidence type="ECO:0000313" key="2">
    <source>
        <dbReference type="Proteomes" id="UP001595715"/>
    </source>
</evidence>
<name>A0ABV8JTV2_9BACL</name>
<reference evidence="2" key="1">
    <citation type="journal article" date="2019" name="Int. J. Syst. Evol. Microbiol.">
        <title>The Global Catalogue of Microorganisms (GCM) 10K type strain sequencing project: providing services to taxonomists for standard genome sequencing and annotation.</title>
        <authorList>
            <consortium name="The Broad Institute Genomics Platform"/>
            <consortium name="The Broad Institute Genome Sequencing Center for Infectious Disease"/>
            <person name="Wu L."/>
            <person name="Ma J."/>
        </authorList>
    </citation>
    <scope>NUCLEOTIDE SEQUENCE [LARGE SCALE GENOMIC DNA]</scope>
    <source>
        <strain evidence="2">IBRC-M 10987</strain>
    </source>
</reference>